<organism evidence="1 2">
    <name type="scientific">Ensete ventricosum</name>
    <name type="common">Abyssinian banana</name>
    <name type="synonym">Musa ensete</name>
    <dbReference type="NCBI Taxonomy" id="4639"/>
    <lineage>
        <taxon>Eukaryota</taxon>
        <taxon>Viridiplantae</taxon>
        <taxon>Streptophyta</taxon>
        <taxon>Embryophyta</taxon>
        <taxon>Tracheophyta</taxon>
        <taxon>Spermatophyta</taxon>
        <taxon>Magnoliopsida</taxon>
        <taxon>Liliopsida</taxon>
        <taxon>Zingiberales</taxon>
        <taxon>Musaceae</taxon>
        <taxon>Ensete</taxon>
    </lineage>
</organism>
<accession>A0A426X7Q1</accession>
<dbReference type="EMBL" id="AMZH03025023">
    <property type="protein sequence ID" value="RRT35460.1"/>
    <property type="molecule type" value="Genomic_DNA"/>
</dbReference>
<evidence type="ECO:0000313" key="1">
    <source>
        <dbReference type="EMBL" id="RRT35460.1"/>
    </source>
</evidence>
<feature type="non-terminal residue" evidence="1">
    <location>
        <position position="1"/>
    </location>
</feature>
<proteinExistence type="predicted"/>
<gene>
    <name evidence="1" type="ORF">B296_00051811</name>
</gene>
<dbReference type="Proteomes" id="UP000287651">
    <property type="component" value="Unassembled WGS sequence"/>
</dbReference>
<dbReference type="AlphaFoldDB" id="A0A426X7Q1"/>
<comment type="caution">
    <text evidence="1">The sequence shown here is derived from an EMBL/GenBank/DDBJ whole genome shotgun (WGS) entry which is preliminary data.</text>
</comment>
<protein>
    <submittedName>
        <fullName evidence="1">Uncharacterized protein</fullName>
    </submittedName>
</protein>
<sequence length="94" mass="10730">RLILRAPSRKFKILVIPNILAHRKSYEQSFTKKHDGHKPCANSRKVAFQLVFCAPSHKFKILAIPNVLAHGMPYENGLVKKRDGHKVCAKSHFD</sequence>
<name>A0A426X7Q1_ENSVE</name>
<reference evidence="1 2" key="1">
    <citation type="journal article" date="2014" name="Agronomy (Basel)">
        <title>A Draft Genome Sequence for Ensete ventricosum, the Drought-Tolerant Tree Against Hunger.</title>
        <authorList>
            <person name="Harrison J."/>
            <person name="Moore K.A."/>
            <person name="Paszkiewicz K."/>
            <person name="Jones T."/>
            <person name="Grant M."/>
            <person name="Ambacheew D."/>
            <person name="Muzemil S."/>
            <person name="Studholme D.J."/>
        </authorList>
    </citation>
    <scope>NUCLEOTIDE SEQUENCE [LARGE SCALE GENOMIC DNA]</scope>
</reference>
<evidence type="ECO:0000313" key="2">
    <source>
        <dbReference type="Proteomes" id="UP000287651"/>
    </source>
</evidence>